<sequence length="142" mass="15650">MKIYKATHITDDIVNAFSKLIPQLSPDSPIPSKSELEALINSDNTMIFLAEEEDIIGTLTVVLNRIPTGNKAWIEDVVVDESARGKGVGKKLTAFAIAFVSGKGISQINLTSTPERVAANQLYQKLGFEKRETNVYRLTLKE</sequence>
<keyword evidence="2" id="KW-0808">Transferase</keyword>
<dbReference type="Proteomes" id="UP000428260">
    <property type="component" value="Chromosome"/>
</dbReference>
<accession>A0A6I6JPJ6</accession>
<dbReference type="GO" id="GO:0008080">
    <property type="term" value="F:N-acetyltransferase activity"/>
    <property type="evidence" value="ECO:0007669"/>
    <property type="project" value="TreeGrafter"/>
</dbReference>
<dbReference type="PANTHER" id="PTHR13355">
    <property type="entry name" value="GLUCOSAMINE 6-PHOSPHATE N-ACETYLTRANSFERASE"/>
    <property type="match status" value="1"/>
</dbReference>
<feature type="domain" description="N-acetyltransferase" evidence="1">
    <location>
        <begin position="1"/>
        <end position="142"/>
    </location>
</feature>
<dbReference type="RefSeq" id="WP_158867638.1">
    <property type="nucleotide sequence ID" value="NZ_CP046401.1"/>
</dbReference>
<dbReference type="Gene3D" id="3.40.630.30">
    <property type="match status" value="1"/>
</dbReference>
<proteinExistence type="predicted"/>
<keyword evidence="3" id="KW-1185">Reference proteome</keyword>
<name>A0A6I6JPJ6_9BACT</name>
<dbReference type="PROSITE" id="PS51186">
    <property type="entry name" value="GNAT"/>
    <property type="match status" value="1"/>
</dbReference>
<dbReference type="InterPro" id="IPR039143">
    <property type="entry name" value="GNPNAT1-like"/>
</dbReference>
<gene>
    <name evidence="2" type="ORF">GM418_14815</name>
</gene>
<dbReference type="KEGG" id="mcos:GM418_14815"/>
<dbReference type="InterPro" id="IPR016181">
    <property type="entry name" value="Acyl_CoA_acyltransferase"/>
</dbReference>
<evidence type="ECO:0000313" key="2">
    <source>
        <dbReference type="EMBL" id="QGY44895.1"/>
    </source>
</evidence>
<dbReference type="SUPFAM" id="SSF55729">
    <property type="entry name" value="Acyl-CoA N-acyltransferases (Nat)"/>
    <property type="match status" value="1"/>
</dbReference>
<organism evidence="2 3">
    <name type="scientific">Maribellus comscasis</name>
    <dbReference type="NCBI Taxonomy" id="2681766"/>
    <lineage>
        <taxon>Bacteria</taxon>
        <taxon>Pseudomonadati</taxon>
        <taxon>Bacteroidota</taxon>
        <taxon>Bacteroidia</taxon>
        <taxon>Marinilabiliales</taxon>
        <taxon>Prolixibacteraceae</taxon>
        <taxon>Maribellus</taxon>
    </lineage>
</organism>
<evidence type="ECO:0000313" key="3">
    <source>
        <dbReference type="Proteomes" id="UP000428260"/>
    </source>
</evidence>
<reference evidence="2 3" key="1">
    <citation type="submission" date="2019-11" db="EMBL/GenBank/DDBJ databases">
        <authorList>
            <person name="Zheng R.K."/>
            <person name="Sun C.M."/>
        </authorList>
    </citation>
    <scope>NUCLEOTIDE SEQUENCE [LARGE SCALE GENOMIC DNA]</scope>
    <source>
        <strain evidence="2 3">WC007</strain>
    </source>
</reference>
<protein>
    <submittedName>
        <fullName evidence="2">GNAT family N-acetyltransferase</fullName>
    </submittedName>
</protein>
<dbReference type="CDD" id="cd04301">
    <property type="entry name" value="NAT_SF"/>
    <property type="match status" value="1"/>
</dbReference>
<dbReference type="InterPro" id="IPR000182">
    <property type="entry name" value="GNAT_dom"/>
</dbReference>
<dbReference type="EMBL" id="CP046401">
    <property type="protein sequence ID" value="QGY44895.1"/>
    <property type="molecule type" value="Genomic_DNA"/>
</dbReference>
<dbReference type="PANTHER" id="PTHR13355:SF15">
    <property type="entry name" value="GCN5-RELATED N-ACETYLTRANSFERASE 3, CHLOROPLASTIC"/>
    <property type="match status" value="1"/>
</dbReference>
<dbReference type="AlphaFoldDB" id="A0A6I6JPJ6"/>
<evidence type="ECO:0000259" key="1">
    <source>
        <dbReference type="PROSITE" id="PS51186"/>
    </source>
</evidence>
<dbReference type="Pfam" id="PF00583">
    <property type="entry name" value="Acetyltransf_1"/>
    <property type="match status" value="1"/>
</dbReference>